<reference evidence="2 3" key="1">
    <citation type="submission" date="2021-06" db="EMBL/GenBank/DDBJ databases">
        <authorList>
            <person name="Palmer J.M."/>
        </authorList>
    </citation>
    <scope>NUCLEOTIDE SEQUENCE [LARGE SCALE GENOMIC DNA]</scope>
    <source>
        <strain evidence="2 3">CL_MEX2019</strain>
        <tissue evidence="2">Muscle</tissue>
    </source>
</reference>
<name>A0ABU7E2Y1_9TELE</name>
<protein>
    <submittedName>
        <fullName evidence="2">Uncharacterized protein</fullName>
    </submittedName>
</protein>
<gene>
    <name evidence="2" type="ORF">CHARACLAT_011418</name>
</gene>
<proteinExistence type="predicted"/>
<feature type="compositionally biased region" description="Polar residues" evidence="1">
    <location>
        <begin position="21"/>
        <end position="34"/>
    </location>
</feature>
<feature type="compositionally biased region" description="Polar residues" evidence="1">
    <location>
        <begin position="1"/>
        <end position="10"/>
    </location>
</feature>
<organism evidence="2 3">
    <name type="scientific">Characodon lateralis</name>
    <dbReference type="NCBI Taxonomy" id="208331"/>
    <lineage>
        <taxon>Eukaryota</taxon>
        <taxon>Metazoa</taxon>
        <taxon>Chordata</taxon>
        <taxon>Craniata</taxon>
        <taxon>Vertebrata</taxon>
        <taxon>Euteleostomi</taxon>
        <taxon>Actinopterygii</taxon>
        <taxon>Neopterygii</taxon>
        <taxon>Teleostei</taxon>
        <taxon>Neoteleostei</taxon>
        <taxon>Acanthomorphata</taxon>
        <taxon>Ovalentaria</taxon>
        <taxon>Atherinomorphae</taxon>
        <taxon>Cyprinodontiformes</taxon>
        <taxon>Goodeidae</taxon>
        <taxon>Characodon</taxon>
    </lineage>
</organism>
<keyword evidence="3" id="KW-1185">Reference proteome</keyword>
<evidence type="ECO:0000256" key="1">
    <source>
        <dbReference type="SAM" id="MobiDB-lite"/>
    </source>
</evidence>
<evidence type="ECO:0000313" key="2">
    <source>
        <dbReference type="EMBL" id="MED6280485.1"/>
    </source>
</evidence>
<sequence length="107" mass="11920">MNQTSANKQNKPPPGPDTFPDLNSTLNQGEADQVPESTCHNRNIVSAQNKTFQTKCCLTFLQNRKNYDRMNVQQTYYSSDEALLVVMTSTEVKASGIRIQSGFSKDG</sequence>
<evidence type="ECO:0000313" key="3">
    <source>
        <dbReference type="Proteomes" id="UP001352852"/>
    </source>
</evidence>
<dbReference type="Proteomes" id="UP001352852">
    <property type="component" value="Unassembled WGS sequence"/>
</dbReference>
<dbReference type="EMBL" id="JAHUTJ010041747">
    <property type="protein sequence ID" value="MED6280485.1"/>
    <property type="molecule type" value="Genomic_DNA"/>
</dbReference>
<comment type="caution">
    <text evidence="2">The sequence shown here is derived from an EMBL/GenBank/DDBJ whole genome shotgun (WGS) entry which is preliminary data.</text>
</comment>
<feature type="region of interest" description="Disordered" evidence="1">
    <location>
        <begin position="1"/>
        <end position="34"/>
    </location>
</feature>
<accession>A0ABU7E2Y1</accession>